<dbReference type="Proteomes" id="UP000018144">
    <property type="component" value="Unassembled WGS sequence"/>
</dbReference>
<name>U4L8T8_PYROM</name>
<evidence type="ECO:0000256" key="1">
    <source>
        <dbReference type="SAM" id="MobiDB-lite"/>
    </source>
</evidence>
<organism evidence="2 3">
    <name type="scientific">Pyronema omphalodes (strain CBS 100304)</name>
    <name type="common">Pyronema confluens</name>
    <dbReference type="NCBI Taxonomy" id="1076935"/>
    <lineage>
        <taxon>Eukaryota</taxon>
        <taxon>Fungi</taxon>
        <taxon>Dikarya</taxon>
        <taxon>Ascomycota</taxon>
        <taxon>Pezizomycotina</taxon>
        <taxon>Pezizomycetes</taxon>
        <taxon>Pezizales</taxon>
        <taxon>Pyronemataceae</taxon>
        <taxon>Pyronema</taxon>
    </lineage>
</organism>
<dbReference type="EMBL" id="HF935793">
    <property type="protein sequence ID" value="CCX13262.1"/>
    <property type="molecule type" value="Genomic_DNA"/>
</dbReference>
<feature type="region of interest" description="Disordered" evidence="1">
    <location>
        <begin position="159"/>
        <end position="183"/>
    </location>
</feature>
<evidence type="ECO:0000313" key="3">
    <source>
        <dbReference type="Proteomes" id="UP000018144"/>
    </source>
</evidence>
<accession>U4L8T8</accession>
<gene>
    <name evidence="2" type="ORF">PCON_12855</name>
</gene>
<keyword evidence="3" id="KW-1185">Reference proteome</keyword>
<sequence>MVYAYPDEEDILYEKPLGMPARHRAGSISLPGIMAQKPQDFSINDIQVPLLDREMPVRDELRGPLKPAEAWYKKQLILIRVEDRLPVDVAGEEGIRGRKEEELKELQQYLQHKYRLDLKELKGRFELPQEVKKGLRPIVNKAQAQVVVSKVMVEREVKDKGKAVDGGRGNIKDGGDEKKRANN</sequence>
<dbReference type="AlphaFoldDB" id="U4L8T8"/>
<proteinExistence type="predicted"/>
<protein>
    <submittedName>
        <fullName evidence="2">Uncharacterized protein</fullName>
    </submittedName>
</protein>
<reference evidence="2 3" key="1">
    <citation type="journal article" date="2013" name="PLoS Genet.">
        <title>The genome and development-dependent transcriptomes of Pyronema confluens: a window into fungal evolution.</title>
        <authorList>
            <person name="Traeger S."/>
            <person name="Altegoer F."/>
            <person name="Freitag M."/>
            <person name="Gabaldon T."/>
            <person name="Kempken F."/>
            <person name="Kumar A."/>
            <person name="Marcet-Houben M."/>
            <person name="Poggeler S."/>
            <person name="Stajich J.E."/>
            <person name="Nowrousian M."/>
        </authorList>
    </citation>
    <scope>NUCLEOTIDE SEQUENCE [LARGE SCALE GENOMIC DNA]</scope>
    <source>
        <strain evidence="3">CBS 100304</strain>
        <tissue evidence="2">Vegetative mycelium</tissue>
    </source>
</reference>
<evidence type="ECO:0000313" key="2">
    <source>
        <dbReference type="EMBL" id="CCX13262.1"/>
    </source>
</evidence>